<dbReference type="AlphaFoldDB" id="A0A7T5R261"/>
<dbReference type="Gene3D" id="1.20.1600.10">
    <property type="entry name" value="Outer membrane efflux proteins (OEP)"/>
    <property type="match status" value="1"/>
</dbReference>
<evidence type="ECO:0000313" key="9">
    <source>
        <dbReference type="EMBL" id="QQG36054.1"/>
    </source>
</evidence>
<feature type="signal peptide" evidence="8">
    <location>
        <begin position="1"/>
        <end position="29"/>
    </location>
</feature>
<comment type="subcellular location">
    <subcellularLocation>
        <location evidence="1">Cell outer membrane</location>
    </subcellularLocation>
</comment>
<evidence type="ECO:0000256" key="2">
    <source>
        <dbReference type="ARBA" id="ARBA00007613"/>
    </source>
</evidence>
<dbReference type="GO" id="GO:0009279">
    <property type="term" value="C:cell outer membrane"/>
    <property type="evidence" value="ECO:0007669"/>
    <property type="project" value="UniProtKB-SubCell"/>
</dbReference>
<reference evidence="9 10" key="1">
    <citation type="submission" date="2020-07" db="EMBL/GenBank/DDBJ databases">
        <title>Huge and variable diversity of episymbiotic CPR bacteria and DPANN archaea in groundwater ecosystems.</title>
        <authorList>
            <person name="He C.Y."/>
            <person name="Keren R."/>
            <person name="Whittaker M."/>
            <person name="Farag I.F."/>
            <person name="Doudna J."/>
            <person name="Cate J.H.D."/>
            <person name="Banfield J.F."/>
        </authorList>
    </citation>
    <scope>NUCLEOTIDE SEQUENCE [LARGE SCALE GENOMIC DNA]</scope>
    <source>
        <strain evidence="9">NC_groundwater_70_Ag_B-0.1um_54_66</strain>
    </source>
</reference>
<evidence type="ECO:0000256" key="5">
    <source>
        <dbReference type="ARBA" id="ARBA00022692"/>
    </source>
</evidence>
<dbReference type="InterPro" id="IPR051906">
    <property type="entry name" value="TolC-like"/>
</dbReference>
<gene>
    <name evidence="9" type="ORF">HYS17_11250</name>
</gene>
<dbReference type="PANTHER" id="PTHR30026">
    <property type="entry name" value="OUTER MEMBRANE PROTEIN TOLC"/>
    <property type="match status" value="1"/>
</dbReference>
<dbReference type="GO" id="GO:0015288">
    <property type="term" value="F:porin activity"/>
    <property type="evidence" value="ECO:0007669"/>
    <property type="project" value="TreeGrafter"/>
</dbReference>
<evidence type="ECO:0000256" key="7">
    <source>
        <dbReference type="ARBA" id="ARBA00023237"/>
    </source>
</evidence>
<dbReference type="Pfam" id="PF02321">
    <property type="entry name" value="OEP"/>
    <property type="match status" value="2"/>
</dbReference>
<feature type="chain" id="PRO_5032589707" evidence="8">
    <location>
        <begin position="30"/>
        <end position="447"/>
    </location>
</feature>
<dbReference type="GO" id="GO:0015562">
    <property type="term" value="F:efflux transmembrane transporter activity"/>
    <property type="evidence" value="ECO:0007669"/>
    <property type="project" value="InterPro"/>
</dbReference>
<evidence type="ECO:0000256" key="8">
    <source>
        <dbReference type="SAM" id="SignalP"/>
    </source>
</evidence>
<evidence type="ECO:0000313" key="10">
    <source>
        <dbReference type="Proteomes" id="UP000595362"/>
    </source>
</evidence>
<accession>A0A7T5R261</accession>
<organism evidence="9 10">
    <name type="scientific">Micavibrio aeruginosavorus</name>
    <dbReference type="NCBI Taxonomy" id="349221"/>
    <lineage>
        <taxon>Bacteria</taxon>
        <taxon>Pseudomonadati</taxon>
        <taxon>Bdellovibrionota</taxon>
        <taxon>Bdellovibrionia</taxon>
        <taxon>Bdellovibrionales</taxon>
        <taxon>Pseudobdellovibrionaceae</taxon>
        <taxon>Micavibrio</taxon>
    </lineage>
</organism>
<evidence type="ECO:0000256" key="4">
    <source>
        <dbReference type="ARBA" id="ARBA00022452"/>
    </source>
</evidence>
<keyword evidence="5" id="KW-0812">Transmembrane</keyword>
<keyword evidence="4" id="KW-1134">Transmembrane beta strand</keyword>
<dbReference type="InterPro" id="IPR003423">
    <property type="entry name" value="OMP_efflux"/>
</dbReference>
<dbReference type="SUPFAM" id="SSF56954">
    <property type="entry name" value="Outer membrane efflux proteins (OEP)"/>
    <property type="match status" value="1"/>
</dbReference>
<protein>
    <submittedName>
        <fullName evidence="9">TolC family protein</fullName>
    </submittedName>
</protein>
<sequence length="447" mass="49468">MMFTKPLRLLLCAGVSALALIPCALPAQAEELTQAVVRALNQHPTVIAALANRDALAHERQEYVSDYFPELNVSASSGRMYADNSTSRGLSVTRGAGYSWVNEGSVSLRQMIFDGFETMNRVEAASARKDSANLDIIDIRESLAMRAVAVYLDVLRNQETLERLRAQQVKLDDYIKRIETLVEEGVVDESMAAQARDVRAQLKSTEATVEGSLAVAKADYREVIGREPEGGMVLPGAQSGILPPDVEKAVQTALQTHPSLRAADLSAIAYERDAEAEEGVLYPDVSGEVSYLKRDQRDLIGGESLDTRAMLRVNWTLQTGGEQFSRIKKTKFRESESRARRQERERQIERAVRAAYADMDSTVRQVSVLKDRVRLGQDLMRTQTTQFEGARISLLQLMQTDNALFNSEMTLLNGEYRHLAAQYAALAGMGKLQESFNIAPVAAPAHE</sequence>
<dbReference type="PANTHER" id="PTHR30026:SF22">
    <property type="entry name" value="OUTER MEMBRANE EFFLUX PROTEIN"/>
    <property type="match status" value="1"/>
</dbReference>
<name>A0A7T5R261_9BACT</name>
<dbReference type="GO" id="GO:1990281">
    <property type="term" value="C:efflux pump complex"/>
    <property type="evidence" value="ECO:0007669"/>
    <property type="project" value="TreeGrafter"/>
</dbReference>
<evidence type="ECO:0000256" key="3">
    <source>
        <dbReference type="ARBA" id="ARBA00022448"/>
    </source>
</evidence>
<dbReference type="EMBL" id="CP066681">
    <property type="protein sequence ID" value="QQG36054.1"/>
    <property type="molecule type" value="Genomic_DNA"/>
</dbReference>
<dbReference type="Proteomes" id="UP000595362">
    <property type="component" value="Chromosome"/>
</dbReference>
<keyword evidence="3" id="KW-0813">Transport</keyword>
<keyword evidence="8" id="KW-0732">Signal</keyword>
<comment type="similarity">
    <text evidence="2">Belongs to the outer membrane factor (OMF) (TC 1.B.17) family.</text>
</comment>
<proteinExistence type="inferred from homology"/>
<evidence type="ECO:0000256" key="6">
    <source>
        <dbReference type="ARBA" id="ARBA00023136"/>
    </source>
</evidence>
<evidence type="ECO:0000256" key="1">
    <source>
        <dbReference type="ARBA" id="ARBA00004442"/>
    </source>
</evidence>
<keyword evidence="6" id="KW-0472">Membrane</keyword>
<keyword evidence="7" id="KW-0998">Cell outer membrane</keyword>